<name>A0A2W2BGL4_9BACT</name>
<dbReference type="Pfam" id="PF01966">
    <property type="entry name" value="HD"/>
    <property type="match status" value="1"/>
</dbReference>
<dbReference type="EMBL" id="QKTW01000017">
    <property type="protein sequence ID" value="PZF72626.1"/>
    <property type="molecule type" value="Genomic_DNA"/>
</dbReference>
<dbReference type="InterPro" id="IPR006674">
    <property type="entry name" value="HD_domain"/>
</dbReference>
<dbReference type="SMART" id="SM00471">
    <property type="entry name" value="HDc"/>
    <property type="match status" value="1"/>
</dbReference>
<gene>
    <name evidence="2" type="ORF">DN068_12230</name>
</gene>
<keyword evidence="3" id="KW-1185">Reference proteome</keyword>
<dbReference type="SUPFAM" id="SSF109604">
    <property type="entry name" value="HD-domain/PDEase-like"/>
    <property type="match status" value="1"/>
</dbReference>
<sequence>MQFEKVKKFVLERLLEVLPPNLTYHSLEHTKDVYHSAERLAGLENISGEDLQILLTAVLFHDAGFLQQQKNHELIGCDLARKYLPDYDYNQDQIERICGMIMATKIPQTPANKLEMIICDADLDYFGRDDFFTVGNRLFDELRTLGTIHSENEWNLLQEDFLEHHRYFTESAKALRGDRKAEHLAVIKSKIIK</sequence>
<protein>
    <submittedName>
        <fullName evidence="2">Phosphohydrolase</fullName>
    </submittedName>
</protein>
<reference evidence="2 3" key="1">
    <citation type="submission" date="2018-06" db="EMBL/GenBank/DDBJ databases">
        <title>Mucibacter soli gen. nov., sp. nov., a new member of the family Chitinophagaceae producing mucin.</title>
        <authorList>
            <person name="Kim M.-K."/>
            <person name="Park S."/>
            <person name="Kim T.-S."/>
            <person name="Joung Y."/>
            <person name="Han J.-H."/>
            <person name="Kim S.B."/>
        </authorList>
    </citation>
    <scope>NUCLEOTIDE SEQUENCE [LARGE SCALE GENOMIC DNA]</scope>
    <source>
        <strain evidence="2 3">R1-15</strain>
    </source>
</reference>
<dbReference type="AlphaFoldDB" id="A0A2W2BGL4"/>
<accession>A0A2W2BGL4</accession>
<dbReference type="InterPro" id="IPR003607">
    <property type="entry name" value="HD/PDEase_dom"/>
</dbReference>
<dbReference type="CDD" id="cd00077">
    <property type="entry name" value="HDc"/>
    <property type="match status" value="1"/>
</dbReference>
<comment type="caution">
    <text evidence="2">The sequence shown here is derived from an EMBL/GenBank/DDBJ whole genome shotgun (WGS) entry which is preliminary data.</text>
</comment>
<dbReference type="Gene3D" id="1.10.3210.10">
    <property type="entry name" value="Hypothetical protein af1432"/>
    <property type="match status" value="1"/>
</dbReference>
<keyword evidence="2" id="KW-0378">Hydrolase</keyword>
<evidence type="ECO:0000313" key="3">
    <source>
        <dbReference type="Proteomes" id="UP000248745"/>
    </source>
</evidence>
<dbReference type="OrthoDB" id="5728337at2"/>
<feature type="domain" description="HD/PDEase" evidence="1">
    <location>
        <begin position="22"/>
        <end position="135"/>
    </location>
</feature>
<dbReference type="GO" id="GO:0016787">
    <property type="term" value="F:hydrolase activity"/>
    <property type="evidence" value="ECO:0007669"/>
    <property type="project" value="UniProtKB-KW"/>
</dbReference>
<evidence type="ECO:0000259" key="1">
    <source>
        <dbReference type="SMART" id="SM00471"/>
    </source>
</evidence>
<evidence type="ECO:0000313" key="2">
    <source>
        <dbReference type="EMBL" id="PZF72626.1"/>
    </source>
</evidence>
<organism evidence="2 3">
    <name type="scientific">Taibaiella soli</name>
    <dbReference type="NCBI Taxonomy" id="1649169"/>
    <lineage>
        <taxon>Bacteria</taxon>
        <taxon>Pseudomonadati</taxon>
        <taxon>Bacteroidota</taxon>
        <taxon>Chitinophagia</taxon>
        <taxon>Chitinophagales</taxon>
        <taxon>Chitinophagaceae</taxon>
        <taxon>Taibaiella</taxon>
    </lineage>
</organism>
<dbReference type="Proteomes" id="UP000248745">
    <property type="component" value="Unassembled WGS sequence"/>
</dbReference>
<proteinExistence type="predicted"/>